<dbReference type="InterPro" id="IPR050743">
    <property type="entry name" value="2-oxoacid_DH_E2_comp"/>
</dbReference>
<accession>A0AAX4HJR6</accession>
<feature type="domain" description="2-oxoacid dehydrogenase acyltransferase catalytic" evidence="4">
    <location>
        <begin position="35"/>
        <end position="139"/>
    </location>
</feature>
<organism evidence="5 6">
    <name type="scientific">Peredibacter starrii</name>
    <dbReference type="NCBI Taxonomy" id="28202"/>
    <lineage>
        <taxon>Bacteria</taxon>
        <taxon>Pseudomonadati</taxon>
        <taxon>Bdellovibrionota</taxon>
        <taxon>Bacteriovoracia</taxon>
        <taxon>Bacteriovoracales</taxon>
        <taxon>Bacteriovoracaceae</taxon>
        <taxon>Peredibacter</taxon>
    </lineage>
</organism>
<keyword evidence="3" id="KW-0012">Acyltransferase</keyword>
<evidence type="ECO:0000313" key="6">
    <source>
        <dbReference type="Proteomes" id="UP001324634"/>
    </source>
</evidence>
<feature type="domain" description="2-oxoacid dehydrogenase acyltransferase catalytic" evidence="4">
    <location>
        <begin position="190"/>
        <end position="276"/>
    </location>
</feature>
<dbReference type="Gene3D" id="3.30.559.10">
    <property type="entry name" value="Chloramphenicol acetyltransferase-like domain"/>
    <property type="match status" value="1"/>
</dbReference>
<dbReference type="SUPFAM" id="SSF52777">
    <property type="entry name" value="CoA-dependent acyltransferases"/>
    <property type="match status" value="1"/>
</dbReference>
<proteinExistence type="predicted"/>
<evidence type="ECO:0000256" key="3">
    <source>
        <dbReference type="ARBA" id="ARBA00023315"/>
    </source>
</evidence>
<sequence>MNFITKNIQGLTPTPTSPWRKISLGTWRITGDSSVYGMMEINVDPALKHLEKIAKEENVKLTLTHYVARALALTFREHPQINSIVRWGKLYRRRDVDIFLHVAMDTTGEDLSGIVIKELDKKSLKVVAQEMNSRVKDLKAHGDPAFNNIKKTIRFIPSFILRYALDLIGFVLYSLNLWSPALNVNRDPFGSAMVTNIGSLGADFAFTPIPYYSRVPFILSIGAVKDGPWVNPETRSIEIAKLCKLGVTFDHRIIDGVHAANMSKTFKRFMEHPELL</sequence>
<evidence type="ECO:0000256" key="1">
    <source>
        <dbReference type="ARBA" id="ARBA00001938"/>
    </source>
</evidence>
<dbReference type="GO" id="GO:0005737">
    <property type="term" value="C:cytoplasm"/>
    <property type="evidence" value="ECO:0007669"/>
    <property type="project" value="TreeGrafter"/>
</dbReference>
<keyword evidence="6" id="KW-1185">Reference proteome</keyword>
<keyword evidence="2" id="KW-0808">Transferase</keyword>
<dbReference type="EMBL" id="CP139487">
    <property type="protein sequence ID" value="WPU63475.1"/>
    <property type="molecule type" value="Genomic_DNA"/>
</dbReference>
<name>A0AAX4HJR6_9BACT</name>
<dbReference type="Proteomes" id="UP001324634">
    <property type="component" value="Chromosome"/>
</dbReference>
<evidence type="ECO:0000313" key="5">
    <source>
        <dbReference type="EMBL" id="WPU63475.1"/>
    </source>
</evidence>
<evidence type="ECO:0000259" key="4">
    <source>
        <dbReference type="Pfam" id="PF00198"/>
    </source>
</evidence>
<reference evidence="5 6" key="1">
    <citation type="submission" date="2023-11" db="EMBL/GenBank/DDBJ databases">
        <title>Peredibacter starrii A3.12.</title>
        <authorList>
            <person name="Mitchell R.J."/>
        </authorList>
    </citation>
    <scope>NUCLEOTIDE SEQUENCE [LARGE SCALE GENOMIC DNA]</scope>
    <source>
        <strain evidence="5 6">A3.12</strain>
    </source>
</reference>
<dbReference type="AlphaFoldDB" id="A0AAX4HJR6"/>
<dbReference type="PANTHER" id="PTHR43178:SF5">
    <property type="entry name" value="LIPOAMIDE ACYLTRANSFERASE COMPONENT OF BRANCHED-CHAIN ALPHA-KETO ACID DEHYDROGENASE COMPLEX, MITOCHONDRIAL"/>
    <property type="match status" value="1"/>
</dbReference>
<gene>
    <name evidence="5" type="ORF">SOO65_12325</name>
</gene>
<dbReference type="RefSeq" id="WP_321390246.1">
    <property type="nucleotide sequence ID" value="NZ_CP139487.1"/>
</dbReference>
<dbReference type="InterPro" id="IPR001078">
    <property type="entry name" value="2-oxoacid_DH_actylTfrase"/>
</dbReference>
<dbReference type="GO" id="GO:0016407">
    <property type="term" value="F:acetyltransferase activity"/>
    <property type="evidence" value="ECO:0007669"/>
    <property type="project" value="TreeGrafter"/>
</dbReference>
<dbReference type="Pfam" id="PF00198">
    <property type="entry name" value="2-oxoacid_dh"/>
    <property type="match status" value="2"/>
</dbReference>
<comment type="cofactor">
    <cofactor evidence="1">
        <name>(R)-lipoate</name>
        <dbReference type="ChEBI" id="CHEBI:83088"/>
    </cofactor>
</comment>
<dbReference type="PANTHER" id="PTHR43178">
    <property type="entry name" value="DIHYDROLIPOAMIDE ACETYLTRANSFERASE COMPONENT OF PYRUVATE DEHYDROGENASE COMPLEX"/>
    <property type="match status" value="1"/>
</dbReference>
<dbReference type="InterPro" id="IPR023213">
    <property type="entry name" value="CAT-like_dom_sf"/>
</dbReference>
<evidence type="ECO:0000256" key="2">
    <source>
        <dbReference type="ARBA" id="ARBA00022679"/>
    </source>
</evidence>
<dbReference type="GO" id="GO:0031405">
    <property type="term" value="F:lipoic acid binding"/>
    <property type="evidence" value="ECO:0007669"/>
    <property type="project" value="TreeGrafter"/>
</dbReference>
<protein>
    <submittedName>
        <fullName evidence="5">2-oxo acid dehydrogenase subunit E2</fullName>
    </submittedName>
</protein>
<dbReference type="KEGG" id="psti:SOO65_12325"/>